<dbReference type="SMART" id="SM00368">
    <property type="entry name" value="LRR_RI"/>
    <property type="match status" value="8"/>
</dbReference>
<dbReference type="Gene3D" id="1.10.246.200">
    <property type="entry name" value="WPP domain"/>
    <property type="match status" value="1"/>
</dbReference>
<dbReference type="GO" id="GO:0005930">
    <property type="term" value="C:axoneme"/>
    <property type="evidence" value="ECO:0007669"/>
    <property type="project" value="UniProtKB-SubCell"/>
</dbReference>
<organism evidence="2 3">
    <name type="scientific">Micractinium conductrix</name>
    <dbReference type="NCBI Taxonomy" id="554055"/>
    <lineage>
        <taxon>Eukaryota</taxon>
        <taxon>Viridiplantae</taxon>
        <taxon>Chlorophyta</taxon>
        <taxon>core chlorophytes</taxon>
        <taxon>Trebouxiophyceae</taxon>
        <taxon>Chlorellales</taxon>
        <taxon>Chlorellaceae</taxon>
        <taxon>Chlorella clade</taxon>
        <taxon>Micractinium</taxon>
    </lineage>
</organism>
<sequence>MTVEEWQLSEAQRAETVGRVANNVSALAFFRGKPIADDVVGAAAAAIEKKAYTVARVEARTTTGVRPHHETLKAYARKLSALALELVENGGTLEGAGAKAQGEELDLTGSREFLTRESAEELLAPILSPGAKISKIRFSTKSFGVEAAEVAARAIENVAATLVDADMSDIIAGRPEHEALGALRIISAALGKARLLHLNLSDNALGEKGIRACAAAFSEQEALESIAFQNVGCSVHGCAAVDELMRNTASLRRLHLYNNMSGDEGAASIARLLSRCPAMEDFKMVSSRVGAEGGIALAQGLAAATNLVRLDIHDNPITADFASDLAAVLRRQAKLKALVLNDTSLGDEGVAAVCQALVADGAAPQLEELELALNEITPEGAAAVAAVVAAKPSLRRLNIRENELEDEGAVVVARALVGLRSIEHVDACGNQLKRGGACALAKACARKPALALLALDENEISDAGLDALREIMAAIGKADALGPLDENMGDDEDDEEEGALEDGIELDMGAADDLAAALGATRI</sequence>
<reference evidence="2 3" key="1">
    <citation type="journal article" date="2018" name="Plant J.">
        <title>Genome sequences of Chlorella sorokiniana UTEX 1602 and Micractinium conductrix SAG 241.80: implications to maltose excretion by a green alga.</title>
        <authorList>
            <person name="Arriola M.B."/>
            <person name="Velmurugan N."/>
            <person name="Zhang Y."/>
            <person name="Plunkett M.H."/>
            <person name="Hondzo H."/>
            <person name="Barney B.M."/>
        </authorList>
    </citation>
    <scope>NUCLEOTIDE SEQUENCE [LARGE SCALE GENOMIC DNA]</scope>
    <source>
        <strain evidence="2 3">SAG 241.80</strain>
    </source>
</reference>
<protein>
    <submittedName>
        <fullName evidence="2">RAN GTPase-activating 1</fullName>
    </submittedName>
</protein>
<dbReference type="Proteomes" id="UP000239649">
    <property type="component" value="Unassembled WGS sequence"/>
</dbReference>
<dbReference type="InterPro" id="IPR038214">
    <property type="entry name" value="WPP_sf"/>
</dbReference>
<dbReference type="OrthoDB" id="120976at2759"/>
<comment type="caution">
    <text evidence="2">The sequence shown here is derived from an EMBL/GenBank/DDBJ whole genome shotgun (WGS) entry which is preliminary data.</text>
</comment>
<keyword evidence="3" id="KW-1185">Reference proteome</keyword>
<evidence type="ECO:0000313" key="2">
    <source>
        <dbReference type="EMBL" id="PSC75332.1"/>
    </source>
</evidence>
<dbReference type="Pfam" id="PF13516">
    <property type="entry name" value="LRR_6"/>
    <property type="match status" value="4"/>
</dbReference>
<dbReference type="EMBL" id="LHPF02000002">
    <property type="protein sequence ID" value="PSC75332.1"/>
    <property type="molecule type" value="Genomic_DNA"/>
</dbReference>
<comment type="subcellular location">
    <subcellularLocation>
        <location evidence="1">Cytoplasm</location>
        <location evidence="1">Cytoskeleton</location>
        <location evidence="1">Cilium axoneme</location>
    </subcellularLocation>
</comment>
<dbReference type="InterPro" id="IPR045203">
    <property type="entry name" value="RanGAP1/2"/>
</dbReference>
<dbReference type="SUPFAM" id="SSF52047">
    <property type="entry name" value="RNI-like"/>
    <property type="match status" value="1"/>
</dbReference>
<evidence type="ECO:0000256" key="1">
    <source>
        <dbReference type="ARBA" id="ARBA00004430"/>
    </source>
</evidence>
<name>A0A2P6VMJ8_9CHLO</name>
<gene>
    <name evidence="2" type="ORF">C2E20_1276</name>
</gene>
<dbReference type="STRING" id="554055.A0A2P6VMJ8"/>
<dbReference type="Gene3D" id="3.80.10.10">
    <property type="entry name" value="Ribonuclease Inhibitor"/>
    <property type="match status" value="2"/>
</dbReference>
<dbReference type="InterPro" id="IPR032675">
    <property type="entry name" value="LRR_dom_sf"/>
</dbReference>
<dbReference type="GO" id="GO:0005096">
    <property type="term" value="F:GTPase activator activity"/>
    <property type="evidence" value="ECO:0007669"/>
    <property type="project" value="InterPro"/>
</dbReference>
<accession>A0A2P6VMJ8</accession>
<dbReference type="PANTHER" id="PTHR46761">
    <property type="entry name" value="RAN GTPASE-ACTIVATING PROTEIN 1"/>
    <property type="match status" value="1"/>
</dbReference>
<dbReference type="AlphaFoldDB" id="A0A2P6VMJ8"/>
<dbReference type="InterPro" id="IPR001611">
    <property type="entry name" value="Leu-rich_rpt"/>
</dbReference>
<dbReference type="PANTHER" id="PTHR46761:SF2">
    <property type="entry name" value="RAN GTPASE-ACTIVATING PROTEIN 1"/>
    <property type="match status" value="1"/>
</dbReference>
<evidence type="ECO:0000313" key="3">
    <source>
        <dbReference type="Proteomes" id="UP000239649"/>
    </source>
</evidence>
<proteinExistence type="predicted"/>